<name>A0A0F9N827_9ZZZZ</name>
<dbReference type="EMBL" id="LAZR01003682">
    <property type="protein sequence ID" value="KKN15745.1"/>
    <property type="molecule type" value="Genomic_DNA"/>
</dbReference>
<proteinExistence type="predicted"/>
<gene>
    <name evidence="1" type="ORF">LCGC14_0982980</name>
</gene>
<sequence length="156" mass="16596">MPNRTIVLKGTGIRKERVGLGAITPGELVSINSSDQYIRHAVAQGNARKIFVVEDDLQGNDIDDDYITLNQVQANVMHSGEEVYAWLAILENVAIGAALVSAGNGQLQAYVAPVSAEGSPLYTETHDSNVIVAYALEAVDLSTSGTAKSRIEVEIA</sequence>
<comment type="caution">
    <text evidence="1">The sequence shown here is derived from an EMBL/GenBank/DDBJ whole genome shotgun (WGS) entry which is preliminary data.</text>
</comment>
<organism evidence="1">
    <name type="scientific">marine sediment metagenome</name>
    <dbReference type="NCBI Taxonomy" id="412755"/>
    <lineage>
        <taxon>unclassified sequences</taxon>
        <taxon>metagenomes</taxon>
        <taxon>ecological metagenomes</taxon>
    </lineage>
</organism>
<accession>A0A0F9N827</accession>
<protein>
    <submittedName>
        <fullName evidence="1">Uncharacterized protein</fullName>
    </submittedName>
</protein>
<dbReference type="AlphaFoldDB" id="A0A0F9N827"/>
<evidence type="ECO:0000313" key="1">
    <source>
        <dbReference type="EMBL" id="KKN15745.1"/>
    </source>
</evidence>
<reference evidence="1" key="1">
    <citation type="journal article" date="2015" name="Nature">
        <title>Complex archaea that bridge the gap between prokaryotes and eukaryotes.</title>
        <authorList>
            <person name="Spang A."/>
            <person name="Saw J.H."/>
            <person name="Jorgensen S.L."/>
            <person name="Zaremba-Niedzwiedzka K."/>
            <person name="Martijn J."/>
            <person name="Lind A.E."/>
            <person name="van Eijk R."/>
            <person name="Schleper C."/>
            <person name="Guy L."/>
            <person name="Ettema T.J."/>
        </authorList>
    </citation>
    <scope>NUCLEOTIDE SEQUENCE</scope>
</reference>